<feature type="transmembrane region" description="Helical" evidence="6">
    <location>
        <begin position="56"/>
        <end position="73"/>
    </location>
</feature>
<reference evidence="7" key="1">
    <citation type="submission" date="2015-10" db="EMBL/GenBank/DDBJ databases">
        <title>Evolution marks in rhizobial microsymbionts genomes from the relict species Vavilovia formosa (Stev.) Fed.</title>
        <authorList>
            <person name="Kopat V."/>
        </authorList>
    </citation>
    <scope>NUCLEOTIDE SEQUENCE</scope>
    <source>
        <strain evidence="7">Vaf-07</strain>
    </source>
</reference>
<evidence type="ECO:0000256" key="4">
    <source>
        <dbReference type="ARBA" id="ARBA00022989"/>
    </source>
</evidence>
<sequence>MPELRVDQAILAKDVRSGDLPTAGANAGRRLTLGGALVILGVASGIFLAWRASSSLLIIFAAILLASFLDACARSLGRYIPIGRAWRLAIVIVILTAVVVLGTIWGIGKIPEQARILMRVMDAQLDVLQQRLLAFGVDLFGPDGGRDFSRWFPDHDKLFGHAQSAVGTASSFLANTLVIIFLGLLFSLDPQAYRDGVVLLVKPSSRERMRSVLDEMGAVLRSWLMGQLIRIILMTACVWLALYMLGLPSAFLLGLQAGLSNFVPYLGPILASIPVGLVAMPLGPSMVIWAIGIYTVIQSIEGYVIGPLIQRRAVELPPAWTLVAIVLLGSLFGVLGIALAMPLFAIGRVAVLRLYVEDCLGDDLNDGPDLR</sequence>
<evidence type="ECO:0000256" key="2">
    <source>
        <dbReference type="ARBA" id="ARBA00009773"/>
    </source>
</evidence>
<evidence type="ECO:0000313" key="9">
    <source>
        <dbReference type="Proteomes" id="UP000076574"/>
    </source>
</evidence>
<dbReference type="PANTHER" id="PTHR21716:SF62">
    <property type="entry name" value="TRANSPORT PROTEIN YDBI-RELATED"/>
    <property type="match status" value="1"/>
</dbReference>
<feature type="transmembrane region" description="Helical" evidence="6">
    <location>
        <begin position="165"/>
        <end position="186"/>
    </location>
</feature>
<dbReference type="PANTHER" id="PTHR21716">
    <property type="entry name" value="TRANSMEMBRANE PROTEIN"/>
    <property type="match status" value="1"/>
</dbReference>
<protein>
    <submittedName>
        <fullName evidence="8">AI-2E family transporter</fullName>
    </submittedName>
</protein>
<comment type="subcellular location">
    <subcellularLocation>
        <location evidence="1">Membrane</location>
        <topology evidence="1">Multi-pass membrane protein</topology>
    </subcellularLocation>
</comment>
<feature type="transmembrane region" description="Helical" evidence="6">
    <location>
        <begin position="287"/>
        <end position="309"/>
    </location>
</feature>
<dbReference type="GO" id="GO:0016020">
    <property type="term" value="C:membrane"/>
    <property type="evidence" value="ECO:0007669"/>
    <property type="project" value="UniProtKB-SubCell"/>
</dbReference>
<dbReference type="GO" id="GO:0055085">
    <property type="term" value="P:transmembrane transport"/>
    <property type="evidence" value="ECO:0007669"/>
    <property type="project" value="TreeGrafter"/>
</dbReference>
<comment type="similarity">
    <text evidence="2">Belongs to the autoinducer-2 exporter (AI-2E) (TC 2.A.86) family.</text>
</comment>
<dbReference type="EMBL" id="KT955714">
    <property type="protein sequence ID" value="AMH39429.1"/>
    <property type="molecule type" value="Genomic_DNA"/>
</dbReference>
<dbReference type="Pfam" id="PF01594">
    <property type="entry name" value="AI-2E_transport"/>
    <property type="match status" value="1"/>
</dbReference>
<evidence type="ECO:0000313" key="8">
    <source>
        <dbReference type="EMBL" id="KZD25929.1"/>
    </source>
</evidence>
<organism evidence="7">
    <name type="scientific">Tardiphaga robiniae</name>
    <dbReference type="NCBI Taxonomy" id="943830"/>
    <lineage>
        <taxon>Bacteria</taxon>
        <taxon>Pseudomonadati</taxon>
        <taxon>Pseudomonadota</taxon>
        <taxon>Alphaproteobacteria</taxon>
        <taxon>Hyphomicrobiales</taxon>
        <taxon>Nitrobacteraceae</taxon>
        <taxon>Tardiphaga</taxon>
    </lineage>
</organism>
<dbReference type="Proteomes" id="UP000076574">
    <property type="component" value="Unassembled WGS sequence"/>
</dbReference>
<feature type="transmembrane region" description="Helical" evidence="6">
    <location>
        <begin position="231"/>
        <end position="256"/>
    </location>
</feature>
<proteinExistence type="inferred from homology"/>
<gene>
    <name evidence="8" type="ORF">A4A58_03045</name>
    <name evidence="7" type="ORF">PROKKA_00616</name>
</gene>
<dbReference type="OrthoDB" id="5761230at2"/>
<evidence type="ECO:0000256" key="6">
    <source>
        <dbReference type="SAM" id="Phobius"/>
    </source>
</evidence>
<feature type="transmembrane region" description="Helical" evidence="6">
    <location>
        <begin position="321"/>
        <end position="346"/>
    </location>
</feature>
<dbReference type="InterPro" id="IPR002549">
    <property type="entry name" value="AI-2E-like"/>
</dbReference>
<dbReference type="STRING" id="943830.A4A58_03045"/>
<evidence type="ECO:0000313" key="7">
    <source>
        <dbReference type="EMBL" id="AMH39429.1"/>
    </source>
</evidence>
<dbReference type="EMBL" id="LVYV01000001">
    <property type="protein sequence ID" value="KZD25929.1"/>
    <property type="molecule type" value="Genomic_DNA"/>
</dbReference>
<feature type="transmembrane region" description="Helical" evidence="6">
    <location>
        <begin position="85"/>
        <end position="108"/>
    </location>
</feature>
<keyword evidence="5 6" id="KW-0472">Membrane</keyword>
<feature type="transmembrane region" description="Helical" evidence="6">
    <location>
        <begin position="262"/>
        <end position="280"/>
    </location>
</feature>
<reference evidence="8 9" key="2">
    <citation type="submission" date="2016-03" db="EMBL/GenBank/DDBJ databases">
        <title>Microsymbionts genomes from the relict species Vavilovia formosa (Stev.) Fed.</title>
        <authorList>
            <person name="Kopat V."/>
            <person name="Chirak E."/>
            <person name="Kimeklis A."/>
            <person name="Andronov E."/>
        </authorList>
    </citation>
    <scope>NUCLEOTIDE SEQUENCE [LARGE SCALE GENOMIC DNA]</scope>
    <source>
        <strain evidence="8 9">Vaf07</strain>
    </source>
</reference>
<feature type="transmembrane region" description="Helical" evidence="6">
    <location>
        <begin position="31"/>
        <end position="50"/>
    </location>
</feature>
<dbReference type="AlphaFoldDB" id="A0A109ZY54"/>
<evidence type="ECO:0000256" key="1">
    <source>
        <dbReference type="ARBA" id="ARBA00004141"/>
    </source>
</evidence>
<evidence type="ECO:0000256" key="5">
    <source>
        <dbReference type="ARBA" id="ARBA00023136"/>
    </source>
</evidence>
<keyword evidence="3 6" id="KW-0812">Transmembrane</keyword>
<name>A0A109ZY54_9BRAD</name>
<evidence type="ECO:0000256" key="3">
    <source>
        <dbReference type="ARBA" id="ARBA00022692"/>
    </source>
</evidence>
<keyword evidence="4 6" id="KW-1133">Transmembrane helix</keyword>
<keyword evidence="9" id="KW-1185">Reference proteome</keyword>
<accession>A0A109ZY54</accession>